<evidence type="ECO:0000313" key="11">
    <source>
        <dbReference type="Ensembl" id="ENSCCRP00000158456.1"/>
    </source>
</evidence>
<reference evidence="11" key="1">
    <citation type="submission" date="2025-08" db="UniProtKB">
        <authorList>
            <consortium name="Ensembl"/>
        </authorList>
    </citation>
    <scope>IDENTIFICATION</scope>
</reference>
<proteinExistence type="predicted"/>
<dbReference type="Pfam" id="PF00621">
    <property type="entry name" value="RhoGEF"/>
    <property type="match status" value="1"/>
</dbReference>
<evidence type="ECO:0000256" key="6">
    <source>
        <dbReference type="ARBA" id="ARBA00022658"/>
    </source>
</evidence>
<evidence type="ECO:0000256" key="4">
    <source>
        <dbReference type="ARBA" id="ARBA00022490"/>
    </source>
</evidence>
<dbReference type="PANTHER" id="PTHR45872:SF4">
    <property type="entry name" value="RHO GUANINE NUCLEOTIDE EXCHANGE FACTOR 1"/>
    <property type="match status" value="1"/>
</dbReference>
<dbReference type="Gene3D" id="2.30.29.30">
    <property type="entry name" value="Pleckstrin-homology domain (PH domain)/Phosphotyrosine-binding domain (PTB)"/>
    <property type="match status" value="1"/>
</dbReference>
<dbReference type="Ensembl" id="ENSCCRT00000135565.1">
    <property type="protein sequence ID" value="ENSCCRP00000158456.1"/>
    <property type="gene ID" value="ENSCCRG00000008922.2"/>
</dbReference>
<dbReference type="InterPro" id="IPR035899">
    <property type="entry name" value="DBL_dom_sf"/>
</dbReference>
<dbReference type="InterPro" id="IPR036305">
    <property type="entry name" value="RGS_sf"/>
</dbReference>
<dbReference type="InterPro" id="IPR001849">
    <property type="entry name" value="PH_domain"/>
</dbReference>
<dbReference type="GO" id="GO:0005085">
    <property type="term" value="F:guanyl-nucleotide exchange factor activity"/>
    <property type="evidence" value="ECO:0007669"/>
    <property type="project" value="UniProtKB-KW"/>
</dbReference>
<dbReference type="SMART" id="SM00325">
    <property type="entry name" value="RhoGEF"/>
    <property type="match status" value="1"/>
</dbReference>
<dbReference type="Pfam" id="PF09128">
    <property type="entry name" value="RGS-like"/>
    <property type="match status" value="1"/>
</dbReference>
<dbReference type="GO" id="GO:0001664">
    <property type="term" value="F:G protein-coupled receptor binding"/>
    <property type="evidence" value="ECO:0007669"/>
    <property type="project" value="InterPro"/>
</dbReference>
<feature type="domain" description="DH" evidence="10">
    <location>
        <begin position="429"/>
        <end position="618"/>
    </location>
</feature>
<protein>
    <submittedName>
        <fullName evidence="11">Rho guanine nucleotide exchange factor (GEF) 1</fullName>
    </submittedName>
</protein>
<dbReference type="Proteomes" id="UP001108240">
    <property type="component" value="Unplaced"/>
</dbReference>
<feature type="region of interest" description="Disordered" evidence="9">
    <location>
        <begin position="877"/>
        <end position="935"/>
    </location>
</feature>
<keyword evidence="4" id="KW-0963">Cytoplasm</keyword>
<evidence type="ECO:0000256" key="7">
    <source>
        <dbReference type="ARBA" id="ARBA00023054"/>
    </source>
</evidence>
<dbReference type="SUPFAM" id="SSF48065">
    <property type="entry name" value="DBL homology domain (DH-domain)"/>
    <property type="match status" value="1"/>
</dbReference>
<keyword evidence="5" id="KW-0597">Phosphoprotein</keyword>
<dbReference type="Gene3D" id="1.10.167.10">
    <property type="entry name" value="Regulator of G-protein Signalling 4, domain 2"/>
    <property type="match status" value="1"/>
</dbReference>
<evidence type="ECO:0000256" key="8">
    <source>
        <dbReference type="ARBA" id="ARBA00023136"/>
    </source>
</evidence>
<accession>A0A9J8BW49</accession>
<dbReference type="Pfam" id="PF17838">
    <property type="entry name" value="PH_16"/>
    <property type="match status" value="1"/>
</dbReference>
<keyword evidence="8" id="KW-0472">Membrane</keyword>
<evidence type="ECO:0000256" key="9">
    <source>
        <dbReference type="SAM" id="MobiDB-lite"/>
    </source>
</evidence>
<dbReference type="PROSITE" id="PS00741">
    <property type="entry name" value="DH_1"/>
    <property type="match status" value="1"/>
</dbReference>
<dbReference type="GO" id="GO:0035556">
    <property type="term" value="P:intracellular signal transduction"/>
    <property type="evidence" value="ECO:0007669"/>
    <property type="project" value="InterPro"/>
</dbReference>
<feature type="compositionally biased region" description="Polar residues" evidence="9">
    <location>
        <begin position="283"/>
        <end position="292"/>
    </location>
</feature>
<dbReference type="FunFam" id="1.20.900.10:FF:000006">
    <property type="entry name" value="Rho guanine nucleotide exchange factor (GEF) 11"/>
    <property type="match status" value="1"/>
</dbReference>
<dbReference type="InterPro" id="IPR015212">
    <property type="entry name" value="RGS-like_dom"/>
</dbReference>
<dbReference type="CDD" id="cd14679">
    <property type="entry name" value="PH_p115RhoGEF"/>
    <property type="match status" value="1"/>
</dbReference>
<dbReference type="InterPro" id="IPR011993">
    <property type="entry name" value="PH-like_dom_sf"/>
</dbReference>
<dbReference type="GO" id="GO:0016020">
    <property type="term" value="C:membrane"/>
    <property type="evidence" value="ECO:0007669"/>
    <property type="project" value="UniProtKB-SubCell"/>
</dbReference>
<evidence type="ECO:0000259" key="10">
    <source>
        <dbReference type="PROSITE" id="PS50010"/>
    </source>
</evidence>
<comment type="subcellular location">
    <subcellularLocation>
        <location evidence="2">Cytoplasm</location>
    </subcellularLocation>
    <subcellularLocation>
        <location evidence="1">Membrane</location>
    </subcellularLocation>
</comment>
<evidence type="ECO:0000256" key="2">
    <source>
        <dbReference type="ARBA" id="ARBA00004496"/>
    </source>
</evidence>
<dbReference type="InterPro" id="IPR037887">
    <property type="entry name" value="p115RhoGEF_RGS"/>
</dbReference>
<evidence type="ECO:0000313" key="12">
    <source>
        <dbReference type="Proteomes" id="UP001108240"/>
    </source>
</evidence>
<dbReference type="InterPro" id="IPR001331">
    <property type="entry name" value="GDS_CDC24_CS"/>
</dbReference>
<dbReference type="InterPro" id="IPR041020">
    <property type="entry name" value="PH_16"/>
</dbReference>
<feature type="region of interest" description="Disordered" evidence="9">
    <location>
        <begin position="271"/>
        <end position="393"/>
    </location>
</feature>
<organism evidence="11 12">
    <name type="scientific">Cyprinus carpio carpio</name>
    <dbReference type="NCBI Taxonomy" id="630221"/>
    <lineage>
        <taxon>Eukaryota</taxon>
        <taxon>Metazoa</taxon>
        <taxon>Chordata</taxon>
        <taxon>Craniata</taxon>
        <taxon>Vertebrata</taxon>
        <taxon>Euteleostomi</taxon>
        <taxon>Actinopterygii</taxon>
        <taxon>Neopterygii</taxon>
        <taxon>Teleostei</taxon>
        <taxon>Ostariophysi</taxon>
        <taxon>Cypriniformes</taxon>
        <taxon>Cyprinidae</taxon>
        <taxon>Cyprininae</taxon>
        <taxon>Cyprinus</taxon>
    </lineage>
</organism>
<name>A0A9J8BW49_CYPCA</name>
<keyword evidence="3" id="KW-0343">GTPase activation</keyword>
<dbReference type="InterPro" id="IPR000219">
    <property type="entry name" value="DH_dom"/>
</dbReference>
<dbReference type="AlphaFoldDB" id="A0A9J8BW49"/>
<dbReference type="CDD" id="cd00160">
    <property type="entry name" value="RhoGEF"/>
    <property type="match status" value="1"/>
</dbReference>
<dbReference type="CDD" id="cd08755">
    <property type="entry name" value="RGS_p115RhoGEF"/>
    <property type="match status" value="1"/>
</dbReference>
<evidence type="ECO:0000256" key="3">
    <source>
        <dbReference type="ARBA" id="ARBA00022468"/>
    </source>
</evidence>
<sequence>CDYESFTESLIQLFCAQSPNLAMNIIGAEDEDFENDKQPMVDDQCSHFNSIELLKSRPTHLLVFIHHVMLQFDCAPVLCYLHADLFKNFNAKDTKKHFGEFYNTFLEKGAILKVPMPNTIASELDRMRPEMISEDQQKRYVHEIQFMQSTEILRQLDDFRQKRMMGMTPNERELNDVESHRPTDRIPMEMKEKAVAESLLEKMVESNPSIVADKDKSNCVFGAVAFYMKHLGVKTRALDNKKTKSGWRPSVPSMLKVNDGKQTRLDFEVKQHKPNVPPIRGSISESSATSGRKTAVAMSGSTHGSESEELTVSVSVTPSPDSQSDTGVNNNRSDPKPEGGDASPVSTGGSLSICEPLSVIDMPPDDSQDNGSSEGGLLPDSLVTGPDFGPFPQQEEMEPRLLELEQDPPNWRGLASHEDLKKLNKKEIKRQEVINELFTTEHAHVRMLSVLQTVFSRPLEKEEIMSITELATIFPNLDEIIEMHYAFYENLKKLRQEDEYIVKIISTPLLNRFSGSEGEWFQKLTARFCSHQSWALEQIKSKQKKDARFNAFILEAESKPQCRRLQLKDIIPIEMQRLTKYPLLLENIAKNTDDETEKENINQAAESCRKILNHVNEEVKLMENLLILKDYQRRLDTSGLKPSNDLYSEYKNIDLTSRRMLFEGPLTWRVTKEKAIDVHCILLSDLLVLVQKQDDKMVLKCQSKSNIAVQEGKQMLSPIIKLESVFLRDVATDPKALYVIFTWDSGAQIYELVAQTLGEKKNWTVVIKSTVDELKKRGGNKLKRERGGSMPMSVSGAAYSPLHAPLSPTENGENLLKNILTDEKSRETGSSLIDYLAANGFDLLSHSHAPPEKSAIGALDEVMCLKRLLIGSISLSDDSQTLGENGGTAPESQEADGGQSSGTESSTEGKTEGEESGGDGGNKGEEESRISAPLVLSQERLEEVQRRLQTLGEQLKRLQAVEEDHYKLQEALAKYSLQGGHYN</sequence>
<dbReference type="GO" id="GO:0007186">
    <property type="term" value="P:G protein-coupled receptor signaling pathway"/>
    <property type="evidence" value="ECO:0007669"/>
    <property type="project" value="InterPro"/>
</dbReference>
<reference evidence="11" key="2">
    <citation type="submission" date="2025-09" db="UniProtKB">
        <authorList>
            <consortium name="Ensembl"/>
        </authorList>
    </citation>
    <scope>IDENTIFICATION</scope>
</reference>
<keyword evidence="6" id="KW-0344">Guanine-nucleotide releasing factor</keyword>
<dbReference type="SMART" id="SM00233">
    <property type="entry name" value="PH"/>
    <property type="match status" value="1"/>
</dbReference>
<evidence type="ECO:0000256" key="1">
    <source>
        <dbReference type="ARBA" id="ARBA00004370"/>
    </source>
</evidence>
<dbReference type="GeneTree" id="ENSGT00940000161180"/>
<dbReference type="GO" id="GO:0005737">
    <property type="term" value="C:cytoplasm"/>
    <property type="evidence" value="ECO:0007669"/>
    <property type="project" value="UniProtKB-SubCell"/>
</dbReference>
<dbReference type="PROSITE" id="PS50010">
    <property type="entry name" value="DH_2"/>
    <property type="match status" value="1"/>
</dbReference>
<dbReference type="SUPFAM" id="SSF50729">
    <property type="entry name" value="PH domain-like"/>
    <property type="match status" value="1"/>
</dbReference>
<feature type="compositionally biased region" description="Low complexity" evidence="9">
    <location>
        <begin position="897"/>
        <end position="906"/>
    </location>
</feature>
<dbReference type="SUPFAM" id="SSF48097">
    <property type="entry name" value="Regulator of G-protein signaling, RGS"/>
    <property type="match status" value="1"/>
</dbReference>
<dbReference type="PANTHER" id="PTHR45872">
    <property type="entry name" value="RHO GUANINE NUCLEOTIDE EXCHANGE FACTOR 2, ISOFORM D"/>
    <property type="match status" value="1"/>
</dbReference>
<evidence type="ECO:0000256" key="5">
    <source>
        <dbReference type="ARBA" id="ARBA00022553"/>
    </source>
</evidence>
<dbReference type="Gene3D" id="1.20.900.10">
    <property type="entry name" value="Dbl homology (DH) domain"/>
    <property type="match status" value="1"/>
</dbReference>
<keyword evidence="12" id="KW-1185">Reference proteome</keyword>
<keyword evidence="7" id="KW-0175">Coiled coil</keyword>
<dbReference type="GO" id="GO:0005096">
    <property type="term" value="F:GTPase activator activity"/>
    <property type="evidence" value="ECO:0007669"/>
    <property type="project" value="UniProtKB-KW"/>
</dbReference>
<feature type="compositionally biased region" description="Low complexity" evidence="9">
    <location>
        <begin position="310"/>
        <end position="326"/>
    </location>
</feature>
<dbReference type="InterPro" id="IPR044926">
    <property type="entry name" value="RGS_subdomain_2"/>
</dbReference>